<reference evidence="1" key="1">
    <citation type="submission" date="2020-11" db="EMBL/GenBank/DDBJ databases">
        <title>Novosphingobium aureum sp. nov., a marine bacterium isolated from sediment of a salt flat.</title>
        <authorList>
            <person name="Yoo Y."/>
            <person name="Kim J.-J."/>
        </authorList>
    </citation>
    <scope>NUCLEOTIDE SEQUENCE</scope>
    <source>
        <strain evidence="1">YJ-S2-02</strain>
    </source>
</reference>
<dbReference type="RefSeq" id="WP_197162066.1">
    <property type="nucleotide sequence ID" value="NZ_JADZGI010000001.1"/>
</dbReference>
<name>A0A931HAP8_9SPHN</name>
<accession>A0A931HAP8</accession>
<gene>
    <name evidence="1" type="ORF">I5E68_06085</name>
</gene>
<protein>
    <submittedName>
        <fullName evidence="1">Uncharacterized protein</fullName>
    </submittedName>
</protein>
<evidence type="ECO:0000313" key="1">
    <source>
        <dbReference type="EMBL" id="MBH0112520.1"/>
    </source>
</evidence>
<dbReference type="AlphaFoldDB" id="A0A931HAP8"/>
<proteinExistence type="predicted"/>
<organism evidence="1 2">
    <name type="scientific">Novosphingobium aureum</name>
    <dbReference type="NCBI Taxonomy" id="2792964"/>
    <lineage>
        <taxon>Bacteria</taxon>
        <taxon>Pseudomonadati</taxon>
        <taxon>Pseudomonadota</taxon>
        <taxon>Alphaproteobacteria</taxon>
        <taxon>Sphingomonadales</taxon>
        <taxon>Sphingomonadaceae</taxon>
        <taxon>Novosphingobium</taxon>
    </lineage>
</organism>
<evidence type="ECO:0000313" key="2">
    <source>
        <dbReference type="Proteomes" id="UP000617634"/>
    </source>
</evidence>
<comment type="caution">
    <text evidence="1">The sequence shown here is derived from an EMBL/GenBank/DDBJ whole genome shotgun (WGS) entry which is preliminary data.</text>
</comment>
<dbReference type="EMBL" id="JADZGI010000001">
    <property type="protein sequence ID" value="MBH0112520.1"/>
    <property type="molecule type" value="Genomic_DNA"/>
</dbReference>
<sequence>MPVAGTYDCLTKTPMGTQKGVLTVVPEGDTFTGEISGDLGTMPLENGTVDGDTIRWKMTMTKPMKIDLDCTATITGDDLAGKIKAGFFGTMDLTGTRRA</sequence>
<dbReference type="Proteomes" id="UP000617634">
    <property type="component" value="Unassembled WGS sequence"/>
</dbReference>
<keyword evidence="2" id="KW-1185">Reference proteome</keyword>